<feature type="domain" description="Aminotransferase class I/classII large" evidence="4">
    <location>
        <begin position="21"/>
        <end position="331"/>
    </location>
</feature>
<feature type="compositionally biased region" description="Polar residues" evidence="3">
    <location>
        <begin position="359"/>
        <end position="371"/>
    </location>
</feature>
<comment type="caution">
    <text evidence="5">The sequence shown here is derived from an EMBL/GenBank/DDBJ whole genome shotgun (WGS) entry which is preliminary data.</text>
</comment>
<evidence type="ECO:0000256" key="1">
    <source>
        <dbReference type="ARBA" id="ARBA00001933"/>
    </source>
</evidence>
<dbReference type="InterPro" id="IPR015424">
    <property type="entry name" value="PyrdxlP-dep_Trfase"/>
</dbReference>
<dbReference type="InterPro" id="IPR015421">
    <property type="entry name" value="PyrdxlP-dep_Trfase_major"/>
</dbReference>
<feature type="region of interest" description="Disordered" evidence="3">
    <location>
        <begin position="347"/>
        <end position="396"/>
    </location>
</feature>
<protein>
    <recommendedName>
        <fullName evidence="4">Aminotransferase class I/classII large domain-containing protein</fullName>
    </recommendedName>
</protein>
<dbReference type="OrthoDB" id="9813612at2"/>
<dbReference type="CDD" id="cd00609">
    <property type="entry name" value="AAT_like"/>
    <property type="match status" value="1"/>
</dbReference>
<evidence type="ECO:0000259" key="4">
    <source>
        <dbReference type="Pfam" id="PF00155"/>
    </source>
</evidence>
<dbReference type="Gene3D" id="3.90.1150.10">
    <property type="entry name" value="Aspartate Aminotransferase, domain 1"/>
    <property type="match status" value="1"/>
</dbReference>
<evidence type="ECO:0000313" key="6">
    <source>
        <dbReference type="Proteomes" id="UP000197468"/>
    </source>
</evidence>
<dbReference type="Pfam" id="PF00155">
    <property type="entry name" value="Aminotran_1_2"/>
    <property type="match status" value="1"/>
</dbReference>
<organism evidence="5 6">
    <name type="scientific">Roseateles aquatilis</name>
    <dbReference type="NCBI Taxonomy" id="431061"/>
    <lineage>
        <taxon>Bacteria</taxon>
        <taxon>Pseudomonadati</taxon>
        <taxon>Pseudomonadota</taxon>
        <taxon>Betaproteobacteria</taxon>
        <taxon>Burkholderiales</taxon>
        <taxon>Sphaerotilaceae</taxon>
        <taxon>Roseateles</taxon>
    </lineage>
</organism>
<keyword evidence="2" id="KW-0663">Pyridoxal phosphate</keyword>
<evidence type="ECO:0000256" key="2">
    <source>
        <dbReference type="ARBA" id="ARBA00022898"/>
    </source>
</evidence>
<dbReference type="RefSeq" id="WP_088383214.1">
    <property type="nucleotide sequence ID" value="NZ_NIOF01000001.1"/>
</dbReference>
<dbReference type="GO" id="GO:0030170">
    <property type="term" value="F:pyridoxal phosphate binding"/>
    <property type="evidence" value="ECO:0007669"/>
    <property type="project" value="InterPro"/>
</dbReference>
<evidence type="ECO:0000256" key="3">
    <source>
        <dbReference type="SAM" id="MobiDB-lite"/>
    </source>
</evidence>
<reference evidence="5 6" key="1">
    <citation type="journal article" date="2008" name="Int. J. Syst. Evol. Microbiol.">
        <title>Description of Roseateles aquatilis sp. nov. and Roseateles terrae sp. nov., in the class Betaproteobacteria, and emended description of the genus Roseateles.</title>
        <authorList>
            <person name="Gomila M."/>
            <person name="Bowien B."/>
            <person name="Falsen E."/>
            <person name="Moore E.R."/>
            <person name="Lalucat J."/>
        </authorList>
    </citation>
    <scope>NUCLEOTIDE SEQUENCE [LARGE SCALE GENOMIC DNA]</scope>
    <source>
        <strain evidence="5 6">CCUG 48205</strain>
    </source>
</reference>
<comment type="cofactor">
    <cofactor evidence="1">
        <name>pyridoxal 5'-phosphate</name>
        <dbReference type="ChEBI" id="CHEBI:597326"/>
    </cofactor>
</comment>
<dbReference type="Gene3D" id="3.40.640.10">
    <property type="entry name" value="Type I PLP-dependent aspartate aminotransferase-like (Major domain)"/>
    <property type="match status" value="1"/>
</dbReference>
<dbReference type="Proteomes" id="UP000197468">
    <property type="component" value="Unassembled WGS sequence"/>
</dbReference>
<dbReference type="EMBL" id="NIOF01000001">
    <property type="protein sequence ID" value="OWQ93866.1"/>
    <property type="molecule type" value="Genomic_DNA"/>
</dbReference>
<proteinExistence type="predicted"/>
<accession>A0A246JMK8</accession>
<gene>
    <name evidence="5" type="ORF">CDN99_05410</name>
</gene>
<evidence type="ECO:0000313" key="5">
    <source>
        <dbReference type="EMBL" id="OWQ93866.1"/>
    </source>
</evidence>
<dbReference type="PANTHER" id="PTHR42885">
    <property type="entry name" value="HISTIDINOL-PHOSPHATE AMINOTRANSFERASE-RELATED"/>
    <property type="match status" value="1"/>
</dbReference>
<name>A0A246JMK8_9BURK</name>
<dbReference type="InterPro" id="IPR015422">
    <property type="entry name" value="PyrdxlP-dep_Trfase_small"/>
</dbReference>
<dbReference type="AlphaFoldDB" id="A0A246JMK8"/>
<dbReference type="PANTHER" id="PTHR42885:SF1">
    <property type="entry name" value="THREONINE-PHOSPHATE DECARBOXYLASE"/>
    <property type="match status" value="1"/>
</dbReference>
<keyword evidence="6" id="KW-1185">Reference proteome</keyword>
<sequence length="396" mass="41673">MSRFLGLTHGGTDAGPPVLHDFSTNAHPLGPPPAALDAVLRADRLRYPDPAYASLRARLGAWHDATPDRIVPASGGAEAIRRLTLAAMLSGMTRVCVPRPGFGDYAAAAHALGLQVEVYADAFELAASLDLPALVWVCDPCNPTGASFGAAEWGAIARALGQSGSQLVVDQAYEPMRLTGASALPQAIADGAWRLVCPNKGLGLTGVRGAYLLAPADGLWIDRVNELAPSWVLSAEGQALLEAWTTPSIREDLEASLPLLREWRDAQWSRLTAMGFDQIGGGVANFWLAALPAPWRDAPEPLLDGLRALGIKLRDATSFGLPGLVRVSVQAPEAVDALEAAMRTYTARTPMPRPASPIAASTTPSPRTSGPASDRPSGPDASPRPTSPDDAWLETI</sequence>
<dbReference type="SUPFAM" id="SSF53383">
    <property type="entry name" value="PLP-dependent transferases"/>
    <property type="match status" value="1"/>
</dbReference>
<dbReference type="InterPro" id="IPR004839">
    <property type="entry name" value="Aminotransferase_I/II_large"/>
</dbReference>